<dbReference type="EMBL" id="BAABHF010000005">
    <property type="protein sequence ID" value="GAA4481746.1"/>
    <property type="molecule type" value="Genomic_DNA"/>
</dbReference>
<feature type="compositionally biased region" description="Low complexity" evidence="6">
    <location>
        <begin position="944"/>
        <end position="958"/>
    </location>
</feature>
<feature type="transmembrane region" description="Helical" evidence="5">
    <location>
        <begin position="64"/>
        <end position="86"/>
    </location>
</feature>
<keyword evidence="8" id="KW-1185">Reference proteome</keyword>
<feature type="transmembrane region" description="Helical" evidence="5">
    <location>
        <begin position="254"/>
        <end position="275"/>
    </location>
</feature>
<keyword evidence="1 5" id="KW-1003">Cell membrane</keyword>
<keyword evidence="2 5" id="KW-0812">Transmembrane</keyword>
<keyword evidence="4 5" id="KW-0472">Membrane</keyword>
<dbReference type="PANTHER" id="PTHR39344:SF1">
    <property type="entry name" value="UPF0182 PROTEIN SLL1060"/>
    <property type="match status" value="1"/>
</dbReference>
<reference evidence="8" key="1">
    <citation type="journal article" date="2019" name="Int. J. Syst. Evol. Microbiol.">
        <title>The Global Catalogue of Microorganisms (GCM) 10K type strain sequencing project: providing services to taxonomists for standard genome sequencing and annotation.</title>
        <authorList>
            <consortium name="The Broad Institute Genomics Platform"/>
            <consortium name="The Broad Institute Genome Sequencing Center for Infectious Disease"/>
            <person name="Wu L."/>
            <person name="Ma J."/>
        </authorList>
    </citation>
    <scope>NUCLEOTIDE SEQUENCE [LARGE SCALE GENOMIC DNA]</scope>
    <source>
        <strain evidence="8">JCM 17933</strain>
    </source>
</reference>
<feature type="region of interest" description="Disordered" evidence="6">
    <location>
        <begin position="487"/>
        <end position="509"/>
    </location>
</feature>
<dbReference type="HAMAP" id="MF_01600">
    <property type="entry name" value="UPF0182"/>
    <property type="match status" value="1"/>
</dbReference>
<feature type="region of interest" description="Disordered" evidence="6">
    <location>
        <begin position="936"/>
        <end position="973"/>
    </location>
</feature>
<comment type="similarity">
    <text evidence="5">Belongs to the UPF0182 family.</text>
</comment>
<gene>
    <name evidence="7" type="ORF">GCM10023191_001030</name>
</gene>
<dbReference type="Proteomes" id="UP001500503">
    <property type="component" value="Unassembled WGS sequence"/>
</dbReference>
<comment type="subcellular location">
    <subcellularLocation>
        <location evidence="5">Cell membrane</location>
        <topology evidence="5">Multi-pass membrane protein</topology>
    </subcellularLocation>
</comment>
<protein>
    <recommendedName>
        <fullName evidence="5">UPF0182 protein GCM10023191_001030</fullName>
    </recommendedName>
</protein>
<sequence length="973" mass="106089">MSFRSPGFSGRVNVRRSRLLLPVIITLVILVAAFLAFTAIWTDVLWYRSVGFSSVYTKQITTRVLLFFAGGLIMVVLLGANVVTAYRLRPAYRPSSAEQQGLDRYRSVVDPHRRIILITILALIGLLTASAAAGQWRTWLAFLNRQPFGIKDPQFHKDISFFVFTYPLLRIVLDYLFTAVILTFIASLIVHYLYGGVRVQGEGPRVSTAARVHLSVLFGVFVLLKAVAYWFDRWGLAHSERGVVTGPSYTDVNVVLPAKTILAVIALICALMFFATFIRRGAMLPGMAFGLLVLSAILIGGVFPLLIQTFHVKPSEADKESKYIGRNITATRTAYHVNDTRVTDFTPSAKLSPEQAKKETSTLPNVRLLDPAVVSPTYQQLQQIKGFYKFPNPLDIDRYPDPTGGNALRDTIVAVREVDGPPAGQRNWINSHLVYTHGYGFVAAPGNQVDAQGAPAFTEKDIPPTGTLGVTRPQVYFGERSPSYSVVGGGDRELDYPDDKSPTGQHNSSYAGKGGVSIGSLFNRTLYALRFKEKNLLLSGAINSHSRILYDRSPRDRVQKAAPWLKVDGNPYPAVVDGKIEWIVDGYTTTGDYPYSERTSFADATRDTNTDSKTRVSVAAQAGDRINYIRNSVKATVDAYDGTVTLYAWDPSDPILKTWMKAFPGTVKPRTAISPALMAHLRYPEDLFKVQRQILASYHVQNPQAYYSGQDFWAVPNDPTGEGALEPPYYLSVKMPDQTTPGFALTSTFVPRGKATNLTAFMAVDSVPTSGTYGQIRILQVPRSQVTPGPEQVQNTFENNPTVSQQLTLLRGPGSRTVSGNLLTLPFGGGFLYVEPVYLQANKGAGSYPLLKRVIVSYGNDIGFGATLEDALDQVLKGGGVTTPTGPPLQSSEDVRAAIDAANKAYSDAQNALAKGDWAAYGEAQKQLKAALDQLAKLRRQSKPTASASPSPPASSGSPTPPVTPTPTHTPGG</sequence>
<evidence type="ECO:0000256" key="5">
    <source>
        <dbReference type="HAMAP-Rule" id="MF_01600"/>
    </source>
</evidence>
<evidence type="ECO:0000256" key="6">
    <source>
        <dbReference type="SAM" id="MobiDB-lite"/>
    </source>
</evidence>
<evidence type="ECO:0000313" key="8">
    <source>
        <dbReference type="Proteomes" id="UP001500503"/>
    </source>
</evidence>
<feature type="transmembrane region" description="Helical" evidence="5">
    <location>
        <begin position="115"/>
        <end position="136"/>
    </location>
</feature>
<feature type="transmembrane region" description="Helical" evidence="5">
    <location>
        <begin position="214"/>
        <end position="231"/>
    </location>
</feature>
<feature type="compositionally biased region" description="Basic and acidic residues" evidence="6">
    <location>
        <begin position="490"/>
        <end position="501"/>
    </location>
</feature>
<dbReference type="NCBIfam" id="NF000825">
    <property type="entry name" value="PRK00068.1"/>
    <property type="match status" value="1"/>
</dbReference>
<organism evidence="7 8">
    <name type="scientific">Actinoallomurus oryzae</name>
    <dbReference type="NCBI Taxonomy" id="502180"/>
    <lineage>
        <taxon>Bacteria</taxon>
        <taxon>Bacillati</taxon>
        <taxon>Actinomycetota</taxon>
        <taxon>Actinomycetes</taxon>
        <taxon>Streptosporangiales</taxon>
        <taxon>Thermomonosporaceae</taxon>
        <taxon>Actinoallomurus</taxon>
    </lineage>
</organism>
<dbReference type="RefSeq" id="WP_345455745.1">
    <property type="nucleotide sequence ID" value="NZ_BAABHF010000005.1"/>
</dbReference>
<accession>A0ABP8P6Z8</accession>
<dbReference type="InterPro" id="IPR005372">
    <property type="entry name" value="UPF0182"/>
</dbReference>
<feature type="transmembrane region" description="Helical" evidence="5">
    <location>
        <begin position="287"/>
        <end position="307"/>
    </location>
</feature>
<dbReference type="PANTHER" id="PTHR39344">
    <property type="entry name" value="UPF0182 PROTEIN SLL1060"/>
    <property type="match status" value="1"/>
</dbReference>
<proteinExistence type="inferred from homology"/>
<dbReference type="Pfam" id="PF03699">
    <property type="entry name" value="UPF0182"/>
    <property type="match status" value="1"/>
</dbReference>
<feature type="transmembrane region" description="Helical" evidence="5">
    <location>
        <begin position="175"/>
        <end position="194"/>
    </location>
</feature>
<evidence type="ECO:0000256" key="3">
    <source>
        <dbReference type="ARBA" id="ARBA00022989"/>
    </source>
</evidence>
<evidence type="ECO:0000256" key="4">
    <source>
        <dbReference type="ARBA" id="ARBA00023136"/>
    </source>
</evidence>
<evidence type="ECO:0000256" key="1">
    <source>
        <dbReference type="ARBA" id="ARBA00022475"/>
    </source>
</evidence>
<evidence type="ECO:0000313" key="7">
    <source>
        <dbReference type="EMBL" id="GAA4481746.1"/>
    </source>
</evidence>
<comment type="caution">
    <text evidence="7">The sequence shown here is derived from an EMBL/GenBank/DDBJ whole genome shotgun (WGS) entry which is preliminary data.</text>
</comment>
<feature type="transmembrane region" description="Helical" evidence="5">
    <location>
        <begin position="20"/>
        <end position="44"/>
    </location>
</feature>
<name>A0ABP8P6Z8_9ACTN</name>
<evidence type="ECO:0000256" key="2">
    <source>
        <dbReference type="ARBA" id="ARBA00022692"/>
    </source>
</evidence>
<keyword evidence="3 5" id="KW-1133">Transmembrane helix</keyword>